<comment type="caution">
    <text evidence="2">The sequence shown here is derived from an EMBL/GenBank/DDBJ whole genome shotgun (WGS) entry which is preliminary data.</text>
</comment>
<dbReference type="InterPro" id="IPR001119">
    <property type="entry name" value="SLH_dom"/>
</dbReference>
<dbReference type="Proteomes" id="UP000023561">
    <property type="component" value="Unassembled WGS sequence"/>
</dbReference>
<evidence type="ECO:0000313" key="3">
    <source>
        <dbReference type="Proteomes" id="UP000023561"/>
    </source>
</evidence>
<dbReference type="AlphaFoldDB" id="A0A023DE29"/>
<evidence type="ECO:0000313" key="2">
    <source>
        <dbReference type="EMBL" id="GAJ39296.1"/>
    </source>
</evidence>
<evidence type="ECO:0000259" key="1">
    <source>
        <dbReference type="Pfam" id="PF00395"/>
    </source>
</evidence>
<protein>
    <recommendedName>
        <fullName evidence="1">SLH domain-containing protein</fullName>
    </recommendedName>
</protein>
<accession>A0A023DE29</accession>
<proteinExistence type="predicted"/>
<dbReference type="EMBL" id="BAWO01000016">
    <property type="protein sequence ID" value="GAJ39296.1"/>
    <property type="molecule type" value="Genomic_DNA"/>
</dbReference>
<keyword evidence="3" id="KW-1185">Reference proteome</keyword>
<sequence>MMIERVMNLSFLNDDFTKLNKNRKATDFEDVKQIGASSREAVEKVYQAVFSMGANGRFEPNSYIKRDQMAKVLLAFLVSAKLMKRLSLSEKARKPCGEKSL</sequence>
<dbReference type="Pfam" id="PF00395">
    <property type="entry name" value="SLH"/>
    <property type="match status" value="1"/>
</dbReference>
<feature type="domain" description="SLH" evidence="1">
    <location>
        <begin position="28"/>
        <end position="70"/>
    </location>
</feature>
<organism evidence="2 3">
    <name type="scientific">Parageobacillus caldoxylosilyticus NBRC 107762</name>
    <dbReference type="NCBI Taxonomy" id="1220594"/>
    <lineage>
        <taxon>Bacteria</taxon>
        <taxon>Bacillati</taxon>
        <taxon>Bacillota</taxon>
        <taxon>Bacilli</taxon>
        <taxon>Bacillales</taxon>
        <taxon>Anoxybacillaceae</taxon>
        <taxon>Saccharococcus</taxon>
    </lineage>
</organism>
<name>A0A023DE29_9BACL</name>
<gene>
    <name evidence="2" type="ORF">GCA01S_016_00210</name>
</gene>
<reference evidence="2 3" key="1">
    <citation type="submission" date="2014-04" db="EMBL/GenBank/DDBJ databases">
        <title>Whole genome shotgun sequence of Geobacillus caldoxylosilyticus NBRC 107762.</title>
        <authorList>
            <person name="Hosoyama A."/>
            <person name="Hosoyama Y."/>
            <person name="Katano-Makiyama Y."/>
            <person name="Tsuchikane K."/>
            <person name="Ohji S."/>
            <person name="Ichikawa N."/>
            <person name="Yamazoe A."/>
            <person name="Fujita N."/>
        </authorList>
    </citation>
    <scope>NUCLEOTIDE SEQUENCE [LARGE SCALE GENOMIC DNA]</scope>
    <source>
        <strain evidence="2 3">NBRC 107762</strain>
    </source>
</reference>